<keyword evidence="4" id="KW-1185">Reference proteome</keyword>
<accession>A0A6N6MH87</accession>
<organism evidence="3 4">
    <name type="scientific">Methylobacterium planeticum</name>
    <dbReference type="NCBI Taxonomy" id="2615211"/>
    <lineage>
        <taxon>Bacteria</taxon>
        <taxon>Pseudomonadati</taxon>
        <taxon>Pseudomonadota</taxon>
        <taxon>Alphaproteobacteria</taxon>
        <taxon>Hyphomicrobiales</taxon>
        <taxon>Methylobacteriaceae</taxon>
        <taxon>Methylobacterium</taxon>
    </lineage>
</organism>
<dbReference type="GO" id="GO:0016887">
    <property type="term" value="F:ATP hydrolysis activity"/>
    <property type="evidence" value="ECO:0007669"/>
    <property type="project" value="InterPro"/>
</dbReference>
<evidence type="ECO:0000259" key="1">
    <source>
        <dbReference type="Pfam" id="PF05876"/>
    </source>
</evidence>
<dbReference type="InterPro" id="IPR027417">
    <property type="entry name" value="P-loop_NTPase"/>
</dbReference>
<comment type="caution">
    <text evidence="3">The sequence shown here is derived from an EMBL/GenBank/DDBJ whole genome shotgun (WGS) entry which is preliminary data.</text>
</comment>
<evidence type="ECO:0000313" key="4">
    <source>
        <dbReference type="Proteomes" id="UP000441523"/>
    </source>
</evidence>
<dbReference type="AlphaFoldDB" id="A0A6N6MH87"/>
<dbReference type="InterPro" id="IPR046453">
    <property type="entry name" value="GpA_ATPase"/>
</dbReference>
<gene>
    <name evidence="3" type="ORF">F6X51_25580</name>
</gene>
<dbReference type="InterPro" id="IPR008866">
    <property type="entry name" value="Phage_lambda_GpA-like"/>
</dbReference>
<sequence length="625" mass="69467">MKPLHERRQGASFQKLRPPPRLPLSQWIERHMRLPEGLAAKPGPVRLWPFQKEIADAITDPMLERVTVRKCVRVGYTTLLTGATASYVANEPAPLLTLLPTEDDCRNYIVSDLEPIFDATPSVAGILSTAADETGRNTIRHRRFPGGSLKIVAARSPRNLRAHTVRILLIDEEDAMEVTNEGDALDLAIKRTLSFPNRKIIRGSTPTDADTSTICREYEASDRRVYEIRCVECSEFAEPKWSQIEWEKDRDAQGTVITHRPKTASWACPNCGVLIPERYKAEMVANGRWRATKPEVEGHAGFALSALISPHVNASWSALAAEYIEIHDDPDRLRTFRNTLLGEAWSESVDVTTPDALATRAEAFGLNVQTPDGEALDLPEAVLLLTCGVDVQPDRLEAVVYGWDRGGNAYALGHFVIWGNTLEGHVWRELDELLLQRWKHPLGAKVGIEATCVDSSDGGTVEAVYAFCWPRLSRGVMAIKGMWGRRPVVEQSKGKISGGAASGKGRLWIVGVDEIKQILLTKLARYPDQIRFSASLPMSWFAQLCSERRVVRRVAGRPVRKFERIRNEAAEALDATVYAFAARYTMRTVNFDARVARLSGEAEAGPAKPVRSAGPRVTLAHDPYL</sequence>
<dbReference type="Pfam" id="PF05876">
    <property type="entry name" value="GpA_ATPase"/>
    <property type="match status" value="1"/>
</dbReference>
<dbReference type="InterPro" id="IPR046454">
    <property type="entry name" value="GpA_endonuclease"/>
</dbReference>
<dbReference type="Pfam" id="PF20454">
    <property type="entry name" value="GpA_nuclease"/>
    <property type="match status" value="1"/>
</dbReference>
<dbReference type="GO" id="GO:0004519">
    <property type="term" value="F:endonuclease activity"/>
    <property type="evidence" value="ECO:0007669"/>
    <property type="project" value="InterPro"/>
</dbReference>
<reference evidence="3 4" key="1">
    <citation type="submission" date="2019-09" db="EMBL/GenBank/DDBJ databases">
        <title>YIM 132548 draft genome.</title>
        <authorList>
            <person name="Jiang L."/>
        </authorList>
    </citation>
    <scope>NUCLEOTIDE SEQUENCE [LARGE SCALE GENOMIC DNA]</scope>
    <source>
        <strain evidence="3 4">YIM 132548</strain>
    </source>
</reference>
<evidence type="ECO:0000259" key="2">
    <source>
        <dbReference type="Pfam" id="PF20454"/>
    </source>
</evidence>
<dbReference type="PANTHER" id="PTHR34413">
    <property type="entry name" value="PROPHAGE TAIL FIBER ASSEMBLY PROTEIN HOMOLOG TFAE-RELATED-RELATED"/>
    <property type="match status" value="1"/>
</dbReference>
<evidence type="ECO:0000313" key="3">
    <source>
        <dbReference type="EMBL" id="KAB1069248.1"/>
    </source>
</evidence>
<dbReference type="InterPro" id="IPR051220">
    <property type="entry name" value="TFA_Chaperone"/>
</dbReference>
<feature type="domain" description="Terminase large subunit GpA endonuclease" evidence="2">
    <location>
        <begin position="299"/>
        <end position="587"/>
    </location>
</feature>
<dbReference type="PANTHER" id="PTHR34413:SF2">
    <property type="entry name" value="PROPHAGE TAIL FIBER ASSEMBLY PROTEIN HOMOLOG TFAE-RELATED"/>
    <property type="match status" value="1"/>
</dbReference>
<dbReference type="Proteomes" id="UP000441523">
    <property type="component" value="Unassembled WGS sequence"/>
</dbReference>
<feature type="domain" description="Phage terminase large subunit GpA ATPase" evidence="1">
    <location>
        <begin position="40"/>
        <end position="289"/>
    </location>
</feature>
<dbReference type="GO" id="GO:0005524">
    <property type="term" value="F:ATP binding"/>
    <property type="evidence" value="ECO:0007669"/>
    <property type="project" value="InterPro"/>
</dbReference>
<dbReference type="Gene3D" id="3.40.50.300">
    <property type="entry name" value="P-loop containing nucleotide triphosphate hydrolases"/>
    <property type="match status" value="1"/>
</dbReference>
<proteinExistence type="inferred from homology"/>
<name>A0A6N6MH87_9HYPH</name>
<dbReference type="HAMAP" id="MF_04144">
    <property type="entry name" value="TERL_LAMBDA"/>
    <property type="match status" value="1"/>
</dbReference>
<protein>
    <submittedName>
        <fullName evidence="3">Phage terminase large subunit family protein</fullName>
    </submittedName>
</protein>
<dbReference type="EMBL" id="VZZJ01000041">
    <property type="protein sequence ID" value="KAB1069248.1"/>
    <property type="molecule type" value="Genomic_DNA"/>
</dbReference>